<gene>
    <name evidence="1" type="ORF">LCPAC103_01600</name>
</gene>
<name>A0A481Z5U5_9VIRU</name>
<dbReference type="EMBL" id="MK500489">
    <property type="protein sequence ID" value="QBK90479.1"/>
    <property type="molecule type" value="Genomic_DNA"/>
</dbReference>
<reference evidence="1" key="1">
    <citation type="journal article" date="2019" name="MBio">
        <title>Virus Genomes from Deep Sea Sediments Expand the Ocean Megavirome and Support Independent Origins of Viral Gigantism.</title>
        <authorList>
            <person name="Backstrom D."/>
            <person name="Yutin N."/>
            <person name="Jorgensen S.L."/>
            <person name="Dharamshi J."/>
            <person name="Homa F."/>
            <person name="Zaremba-Niedwiedzka K."/>
            <person name="Spang A."/>
            <person name="Wolf Y.I."/>
            <person name="Koonin E.V."/>
            <person name="Ettema T.J."/>
        </authorList>
    </citation>
    <scope>NUCLEOTIDE SEQUENCE</scope>
</reference>
<protein>
    <submittedName>
        <fullName evidence="1">Uncharacterized protein</fullName>
    </submittedName>
</protein>
<evidence type="ECO:0000313" key="1">
    <source>
        <dbReference type="EMBL" id="QBK90479.1"/>
    </source>
</evidence>
<sequence length="439" mass="48714">MEIPSYDVCQIVDMDPGHAPRFLQILGIKADDDSIGEIALELHKRGKLTLRPPVNELNLETVINSTSPKNLATTRALVQSLGYDSTTRCEVMLSMARYMNTLIAAAPGPTVTELPGLEPGILMNLPIDPALTPRITTASGRELADETVWANINANNVVDPTIGQDYRSEYFQLTSSGNGEYFNPAPALWEQLREIRRFRPPVIVLVISTITIDISSVKVDTIENLDKIMKNLIAAIGWRSDLTGVTPEEIKEMVFKLLAATRNMPSFKIVKFVTLARLDRAKPGAMEETARLISREIRQRAETGMGELSLSREQTHRLARMEEAREESKLVVKTIVGKHKFKPTGSSDDINQLNLELLYKGEVDRVKLSGYKPAGNVNLITKTQVGGKDYILPYKVNIYGIAGSPMWLVRLNEEDLNAGRIILPSLKDGISKLIAKPKD</sequence>
<accession>A0A481Z5U5</accession>
<proteinExistence type="predicted"/>
<organism evidence="1">
    <name type="scientific">Pithovirus LCPAC103</name>
    <dbReference type="NCBI Taxonomy" id="2506588"/>
    <lineage>
        <taxon>Viruses</taxon>
        <taxon>Pithoviruses</taxon>
    </lineage>
</organism>